<sequence>MSIIFFYISILIIWILFFAITRNKHLDKNILIIGIASAVYSLIFEMTIGGHYGLYHYINPENSMIYLILASILIYPLLNMFYIIYLPGDKNALLKYTIVWIIAMLIFELASLYTKTIVLTGWQVMPWSILTYVFTYFWINILYKYLIKRPSSMRA</sequence>
<gene>
    <name evidence="2" type="ORF">OXPF_18960</name>
</gene>
<keyword evidence="3" id="KW-1185">Reference proteome</keyword>
<dbReference type="OrthoDB" id="2083084at2"/>
<dbReference type="EMBL" id="LKET01000029">
    <property type="protein sequence ID" value="KPU44810.1"/>
    <property type="molecule type" value="Genomic_DNA"/>
</dbReference>
<accession>A0A0P8YYF7</accession>
<dbReference type="AlphaFoldDB" id="A0A0P8YYF7"/>
<feature type="transmembrane region" description="Helical" evidence="1">
    <location>
        <begin position="64"/>
        <end position="86"/>
    </location>
</feature>
<comment type="caution">
    <text evidence="2">The sequence shown here is derived from an EMBL/GenBank/DDBJ whole genome shotgun (WGS) entry which is preliminary data.</text>
</comment>
<name>A0A0P8YYF7_9CLOT</name>
<dbReference type="RefSeq" id="WP_054874931.1">
    <property type="nucleotide sequence ID" value="NZ_LKET01000029.1"/>
</dbReference>
<keyword evidence="1" id="KW-0812">Transmembrane</keyword>
<keyword evidence="1" id="KW-1133">Transmembrane helix</keyword>
<reference evidence="2 3" key="1">
    <citation type="submission" date="2015-09" db="EMBL/GenBank/DDBJ databases">
        <title>Genome sequence of Oxobacter pfennigii DSM 3222.</title>
        <authorList>
            <person name="Poehlein A."/>
            <person name="Bengelsdorf F.R."/>
            <person name="Schiel-Bengelsdorf B."/>
            <person name="Duerre P."/>
            <person name="Daniel R."/>
        </authorList>
    </citation>
    <scope>NUCLEOTIDE SEQUENCE [LARGE SCALE GENOMIC DNA]</scope>
    <source>
        <strain evidence="2 3">DSM 3222</strain>
    </source>
</reference>
<organism evidence="2 3">
    <name type="scientific">Oxobacter pfennigii</name>
    <dbReference type="NCBI Taxonomy" id="36849"/>
    <lineage>
        <taxon>Bacteria</taxon>
        <taxon>Bacillati</taxon>
        <taxon>Bacillota</taxon>
        <taxon>Clostridia</taxon>
        <taxon>Eubacteriales</taxon>
        <taxon>Clostridiaceae</taxon>
        <taxon>Oxobacter</taxon>
    </lineage>
</organism>
<dbReference type="Proteomes" id="UP000050326">
    <property type="component" value="Unassembled WGS sequence"/>
</dbReference>
<evidence type="ECO:0000256" key="1">
    <source>
        <dbReference type="SAM" id="Phobius"/>
    </source>
</evidence>
<feature type="transmembrane region" description="Helical" evidence="1">
    <location>
        <begin position="6"/>
        <end position="23"/>
    </location>
</feature>
<protein>
    <submittedName>
        <fullName evidence="2">Uncharacterized protein</fullName>
    </submittedName>
</protein>
<evidence type="ECO:0000313" key="3">
    <source>
        <dbReference type="Proteomes" id="UP000050326"/>
    </source>
</evidence>
<evidence type="ECO:0000313" key="2">
    <source>
        <dbReference type="EMBL" id="KPU44810.1"/>
    </source>
</evidence>
<feature type="transmembrane region" description="Helical" evidence="1">
    <location>
        <begin position="30"/>
        <end position="52"/>
    </location>
</feature>
<feature type="transmembrane region" description="Helical" evidence="1">
    <location>
        <begin position="93"/>
        <end position="113"/>
    </location>
</feature>
<feature type="transmembrane region" description="Helical" evidence="1">
    <location>
        <begin position="125"/>
        <end position="146"/>
    </location>
</feature>
<proteinExistence type="predicted"/>
<keyword evidence="1" id="KW-0472">Membrane</keyword>